<dbReference type="InterPro" id="IPR050348">
    <property type="entry name" value="Protein-Tyr_Phosphatase"/>
</dbReference>
<feature type="domain" description="Tyrosine specific protein phosphatases" evidence="5">
    <location>
        <begin position="910"/>
        <end position="970"/>
    </location>
</feature>
<comment type="similarity">
    <text evidence="1">Belongs to the protein-tyrosine phosphatase family. Non-receptor class subfamily.</text>
</comment>
<dbReference type="PROSITE" id="PS50056">
    <property type="entry name" value="TYR_PHOSPHATASE_2"/>
    <property type="match status" value="1"/>
</dbReference>
<reference evidence="7 8" key="1">
    <citation type="journal article" date="2019" name="Mol. Biol. Evol.">
        <title>Blast fungal genomes show frequent chromosomal changes, gene gains and losses, and effector gene turnover.</title>
        <authorList>
            <person name="Gomez Luciano L.B."/>
            <person name="Jason Tsai I."/>
            <person name="Chuma I."/>
            <person name="Tosa Y."/>
            <person name="Chen Y.H."/>
            <person name="Li J.Y."/>
            <person name="Li M.Y."/>
            <person name="Jade Lu M.Y."/>
            <person name="Nakayashiki H."/>
            <person name="Li W.H."/>
        </authorList>
    </citation>
    <scope>NUCLEOTIDE SEQUENCE [LARGE SCALE GENOMIC DNA]</scope>
    <source>
        <strain evidence="7">MZ5-1-6</strain>
    </source>
</reference>
<evidence type="ECO:0000259" key="5">
    <source>
        <dbReference type="PROSITE" id="PS50056"/>
    </source>
</evidence>
<dbReference type="PROSITE" id="PS00383">
    <property type="entry name" value="TYR_PHOSPHATASE_1"/>
    <property type="match status" value="1"/>
</dbReference>
<feature type="domain" description="Rhodanese" evidence="6">
    <location>
        <begin position="371"/>
        <end position="487"/>
    </location>
</feature>
<dbReference type="InterPro" id="IPR000242">
    <property type="entry name" value="PTP_cat"/>
</dbReference>
<feature type="compositionally biased region" description="Polar residues" evidence="3">
    <location>
        <begin position="736"/>
        <end position="763"/>
    </location>
</feature>
<dbReference type="PRINTS" id="PR00700">
    <property type="entry name" value="PRTYPHPHTASE"/>
</dbReference>
<feature type="compositionally biased region" description="Polar residues" evidence="3">
    <location>
        <begin position="20"/>
        <end position="51"/>
    </location>
</feature>
<dbReference type="InterPro" id="IPR029021">
    <property type="entry name" value="Prot-tyrosine_phosphatase-like"/>
</dbReference>
<dbReference type="Gene3D" id="3.40.250.10">
    <property type="entry name" value="Rhodanese-like domain"/>
    <property type="match status" value="1"/>
</dbReference>
<feature type="compositionally biased region" description="Basic and acidic residues" evidence="3">
    <location>
        <begin position="982"/>
        <end position="993"/>
    </location>
</feature>
<feature type="region of interest" description="Disordered" evidence="3">
    <location>
        <begin position="946"/>
        <end position="1062"/>
    </location>
</feature>
<sequence length="1158" mass="126144">MPPEQPQPPRNTDRTVHYTMKTSSRPASTPGQGNTPAFRSAKSSTTPTAQSPYFPYSVGQPYPPKLSPSNTAANRLTTPQVSHDTSQARTPSPNYFALVVEPTPDPRDTSMLPRENWSPATSSVKSFAAAIPKQLPLDANPEFEAFRRQADANRGASGFNLATSHFGVGGAWQSKIDTDHDISSSGPRRPRVPRWHTHGSNMSIGSVSAMRAPGTTVAPSVAALDQQGRQPPQPSRPSLPSKASSVGGYQPSATRMDLDMDASNLHDSAYVSEDSKRNSEDVPINPPSPRQTSFFESPVPFESNTDHRTSLSTNEDRHPRLSVPQGKLDPPTPAPQSRPVRAGTLPNPAADSSSPAMIHPSELKDIIQDSSADDLLLLDLRVATLYQASRIEGALNLCIPTTLLKRATFDLQKLRQTFQTDEHQDKFACWQETKFLVVYDAHSADTRDATSCINMLKKFTAAGYNGKACILRGGFKAFAAAYPQLIDRRHGGERAGKPSLTLKSGNDGERPSVAPVIGGVMLPTGTDAVPNPFFSNIRQNMDLADGVGQMDISVPASLNNKGLPTWLSQVAEKADHGKQVSERFLTIEKKEQARMRKAYTAYKSNTSSLTPGSSTVEISGIEKGDKNRYNNIFPFEHSRVRLDGRQQGESDYINASHIKATRSHKKYIASQGPLPATFEDFWSMIWDQDVRVIVMLTAEHEGGHLKCHPYWREREFGPLKLRSLGEKKVSLDIDKPQSTSDNSSQTPKNQNASTPGPQSTQKQAVAEGRRRANTTTTNPLKPDNEGFFKAQAQSPQEVPIVVVRKFALSHGAHPFAPIREITHLHYSSWPDFGAPAQPSHLLALVELANSMQLAAYPVDVNSAIASSERAGSRLSSQNSGSRDFGGSSASKFGKTNSWPDEPLTDPDARPMLVHCSAGCGRTGTFCTVDSVVDMLKRQRQRAARRLSAAAAAREKRVRREGIKRKLEQRDMDGDVSMAGIAAEEKDRSLRRDSVSVSPTRASFTDSPLFSSPPKFPFPSIAETRELGGSSFSGSDEGTGYSCSSSSDEQQQQPSPTKGASEVGSMIGLDTAWMDDDSIDLIAATVEEFRGQRLSMVQTIRQFVLCYETVLEWVARLQQRTHTEGEGGLPLFSAASVPGRVARSRMRSGSVQGEAKQAA</sequence>
<dbReference type="PANTHER" id="PTHR19134">
    <property type="entry name" value="RECEPTOR-TYPE TYROSINE-PROTEIN PHOSPHATASE"/>
    <property type="match status" value="1"/>
</dbReference>
<feature type="compositionally biased region" description="Polar residues" evidence="3">
    <location>
        <begin position="873"/>
        <end position="898"/>
    </location>
</feature>
<protein>
    <recommendedName>
        <fullName evidence="2">protein-tyrosine-phosphatase</fullName>
        <ecNumber evidence="2">3.1.3.48</ecNumber>
    </recommendedName>
</protein>
<proteinExistence type="inferred from homology"/>
<gene>
    <name evidence="7" type="ORF">PoMZ_01065</name>
</gene>
<dbReference type="PANTHER" id="PTHR19134:SF561">
    <property type="entry name" value="PROTEIN TYROSINE PHOSPHATASE 36E, ISOFORM A"/>
    <property type="match status" value="1"/>
</dbReference>
<dbReference type="SUPFAM" id="SSF52821">
    <property type="entry name" value="Rhodanese/Cell cycle control phosphatase"/>
    <property type="match status" value="1"/>
</dbReference>
<evidence type="ECO:0000313" key="7">
    <source>
        <dbReference type="EMBL" id="QBZ56159.1"/>
    </source>
</evidence>
<feature type="region of interest" description="Disordered" evidence="3">
    <location>
        <begin position="731"/>
        <end position="786"/>
    </location>
</feature>
<feature type="region of interest" description="Disordered" evidence="3">
    <location>
        <begin position="176"/>
        <end position="355"/>
    </location>
</feature>
<evidence type="ECO:0000259" key="4">
    <source>
        <dbReference type="PROSITE" id="PS50055"/>
    </source>
</evidence>
<evidence type="ECO:0000313" key="8">
    <source>
        <dbReference type="Proteomes" id="UP000294847"/>
    </source>
</evidence>
<dbReference type="EMBL" id="CP034205">
    <property type="protein sequence ID" value="QBZ56159.1"/>
    <property type="molecule type" value="Genomic_DNA"/>
</dbReference>
<feature type="region of interest" description="Disordered" evidence="3">
    <location>
        <begin position="1"/>
        <end position="94"/>
    </location>
</feature>
<feature type="region of interest" description="Disordered" evidence="3">
    <location>
        <begin position="490"/>
        <end position="509"/>
    </location>
</feature>
<dbReference type="Pfam" id="PF00102">
    <property type="entry name" value="Y_phosphatase"/>
    <property type="match status" value="3"/>
</dbReference>
<evidence type="ECO:0000256" key="3">
    <source>
        <dbReference type="SAM" id="MobiDB-lite"/>
    </source>
</evidence>
<name>A0A4P7N1H8_PYROR</name>
<dbReference type="FunFam" id="3.40.250.10:FF:000051">
    <property type="entry name" value="Protein tyrosine phosphatase (Pyp1), putative"/>
    <property type="match status" value="1"/>
</dbReference>
<dbReference type="GO" id="GO:0004725">
    <property type="term" value="F:protein tyrosine phosphatase activity"/>
    <property type="evidence" value="ECO:0007669"/>
    <property type="project" value="UniProtKB-EC"/>
</dbReference>
<feature type="compositionally biased region" description="Basic and acidic residues" evidence="3">
    <location>
        <begin position="304"/>
        <end position="319"/>
    </location>
</feature>
<feature type="compositionally biased region" description="Basic residues" evidence="3">
    <location>
        <begin position="188"/>
        <end position="197"/>
    </location>
</feature>
<dbReference type="Pfam" id="PF00581">
    <property type="entry name" value="Rhodanese"/>
    <property type="match status" value="1"/>
</dbReference>
<dbReference type="InterPro" id="IPR001763">
    <property type="entry name" value="Rhodanese-like_dom"/>
</dbReference>
<dbReference type="SMART" id="SM00450">
    <property type="entry name" value="RHOD"/>
    <property type="match status" value="1"/>
</dbReference>
<organism evidence="7 8">
    <name type="scientific">Pyricularia oryzae</name>
    <name type="common">Rice blast fungus</name>
    <name type="synonym">Magnaporthe oryzae</name>
    <dbReference type="NCBI Taxonomy" id="318829"/>
    <lineage>
        <taxon>Eukaryota</taxon>
        <taxon>Fungi</taxon>
        <taxon>Dikarya</taxon>
        <taxon>Ascomycota</taxon>
        <taxon>Pezizomycotina</taxon>
        <taxon>Sordariomycetes</taxon>
        <taxon>Sordariomycetidae</taxon>
        <taxon>Magnaporthales</taxon>
        <taxon>Pyriculariaceae</taxon>
        <taxon>Pyricularia</taxon>
    </lineage>
</organism>
<dbReference type="PROSITE" id="PS50206">
    <property type="entry name" value="RHODANESE_3"/>
    <property type="match status" value="1"/>
</dbReference>
<evidence type="ECO:0000256" key="2">
    <source>
        <dbReference type="ARBA" id="ARBA00013064"/>
    </source>
</evidence>
<dbReference type="SUPFAM" id="SSF52799">
    <property type="entry name" value="(Phosphotyrosine protein) phosphatases II"/>
    <property type="match status" value="1"/>
</dbReference>
<dbReference type="SMART" id="SM00404">
    <property type="entry name" value="PTPc_motif"/>
    <property type="match status" value="1"/>
</dbReference>
<dbReference type="SMART" id="SM00194">
    <property type="entry name" value="PTPc"/>
    <property type="match status" value="1"/>
</dbReference>
<dbReference type="CDD" id="cd01446">
    <property type="entry name" value="DSP_MapKP"/>
    <property type="match status" value="1"/>
</dbReference>
<dbReference type="PROSITE" id="PS50055">
    <property type="entry name" value="TYR_PHOSPHATASE_PTP"/>
    <property type="match status" value="1"/>
</dbReference>
<feature type="compositionally biased region" description="Polar residues" evidence="3">
    <location>
        <begin position="67"/>
        <end position="93"/>
    </location>
</feature>
<accession>A0A4P7N1H8</accession>
<dbReference type="AlphaFoldDB" id="A0A4P7N1H8"/>
<dbReference type="Proteomes" id="UP000294847">
    <property type="component" value="Chromosome 2"/>
</dbReference>
<evidence type="ECO:0000259" key="6">
    <source>
        <dbReference type="PROSITE" id="PS50206"/>
    </source>
</evidence>
<dbReference type="EC" id="3.1.3.48" evidence="2"/>
<dbReference type="InterPro" id="IPR000387">
    <property type="entry name" value="Tyr_Pase_dom"/>
</dbReference>
<feature type="region of interest" description="Disordered" evidence="3">
    <location>
        <begin position="868"/>
        <end position="905"/>
    </location>
</feature>
<feature type="domain" description="Tyrosine-protein phosphatase" evidence="4">
    <location>
        <begin position="625"/>
        <end position="968"/>
    </location>
</feature>
<dbReference type="InterPro" id="IPR003595">
    <property type="entry name" value="Tyr_Pase_cat"/>
</dbReference>
<dbReference type="InterPro" id="IPR016130">
    <property type="entry name" value="Tyr_Pase_AS"/>
</dbReference>
<dbReference type="Gene3D" id="3.90.190.10">
    <property type="entry name" value="Protein tyrosine phosphatase superfamily"/>
    <property type="match status" value="2"/>
</dbReference>
<feature type="compositionally biased region" description="Low complexity" evidence="3">
    <location>
        <begin position="1041"/>
        <end position="1054"/>
    </location>
</feature>
<dbReference type="InterPro" id="IPR036873">
    <property type="entry name" value="Rhodanese-like_dom_sf"/>
</dbReference>
<feature type="compositionally biased region" description="Basic and acidic residues" evidence="3">
    <location>
        <begin position="952"/>
        <end position="972"/>
    </location>
</feature>
<evidence type="ECO:0000256" key="1">
    <source>
        <dbReference type="ARBA" id="ARBA00009649"/>
    </source>
</evidence>